<dbReference type="KEGG" id="cac:CA_C1104"/>
<name>Q97K17_CLOAB</name>
<reference evidence="1 2" key="1">
    <citation type="journal article" date="2001" name="J. Bacteriol.">
        <title>Genome sequence and comparative analysis of the solvent-producing bacterium Clostridium acetobutylicum.</title>
        <authorList>
            <person name="Nolling J."/>
            <person name="Breton G."/>
            <person name="Omelchenko M.V."/>
            <person name="Makarova K.S."/>
            <person name="Zeng Q."/>
            <person name="Gibson R."/>
            <person name="Lee H.M."/>
            <person name="Dubois J."/>
            <person name="Qiu D."/>
            <person name="Hitti J."/>
            <person name="Wolf Y.I."/>
            <person name="Tatusov R.L."/>
            <person name="Sabathe F."/>
            <person name="Doucette-Stamm L."/>
            <person name="Soucaille P."/>
            <person name="Daly M.J."/>
            <person name="Bennett G.N."/>
            <person name="Koonin E.V."/>
            <person name="Smith D.R."/>
        </authorList>
    </citation>
    <scope>NUCLEOTIDE SEQUENCE [LARGE SCALE GENOMIC DNA]</scope>
    <source>
        <strain evidence="2">ATCC 824 / DSM 792 / JCM 1419 / LMG 5710 / VKM B-1787</strain>
    </source>
</reference>
<evidence type="ECO:0000313" key="1">
    <source>
        <dbReference type="EMBL" id="AAK79078.1"/>
    </source>
</evidence>
<dbReference type="PATRIC" id="fig|272562.8.peg.1312"/>
<gene>
    <name evidence="1" type="ordered locus">CA_C1104</name>
</gene>
<protein>
    <submittedName>
        <fullName evidence="1">Uncharacterized protein</fullName>
    </submittedName>
</protein>
<dbReference type="RefSeq" id="WP_010964419.1">
    <property type="nucleotide sequence ID" value="NC_003030.1"/>
</dbReference>
<dbReference type="EMBL" id="AE001437">
    <property type="protein sequence ID" value="AAK79078.1"/>
    <property type="molecule type" value="Genomic_DNA"/>
</dbReference>
<accession>Q97K17</accession>
<dbReference type="GeneID" id="44997616"/>
<dbReference type="HOGENOM" id="CLU_1710008_0_0_9"/>
<proteinExistence type="predicted"/>
<dbReference type="AlphaFoldDB" id="Q97K17"/>
<organism evidence="1 2">
    <name type="scientific">Clostridium acetobutylicum (strain ATCC 824 / DSM 792 / JCM 1419 / IAM 19013 / LMG 5710 / NBRC 13948 / NRRL B-527 / VKM B-1787 / 2291 / W)</name>
    <dbReference type="NCBI Taxonomy" id="272562"/>
    <lineage>
        <taxon>Bacteria</taxon>
        <taxon>Bacillati</taxon>
        <taxon>Bacillota</taxon>
        <taxon>Clostridia</taxon>
        <taxon>Eubacteriales</taxon>
        <taxon>Clostridiaceae</taxon>
        <taxon>Clostridium</taxon>
    </lineage>
</organism>
<dbReference type="STRING" id="272562.CA_C1104"/>
<evidence type="ECO:0000313" key="2">
    <source>
        <dbReference type="Proteomes" id="UP000000814"/>
    </source>
</evidence>
<dbReference type="OrthoDB" id="9971460at2"/>
<sequence>MNFNTTQDVTNNIFTTTTTFDSYGNLAMTAEDEQALLKDYPLNLTYSAISFTGKYTVNGKDIVEDETNGDTVSLVIPNKIIPIDENFIAKYSIAAAQVLSSELGTKLTTPELVAQAKCILFKDKVLAQINTLLTAVRAKDNNFAKTNPIKTTI</sequence>
<keyword evidence="2" id="KW-1185">Reference proteome</keyword>
<dbReference type="PIR" id="C97036">
    <property type="entry name" value="C97036"/>
</dbReference>
<dbReference type="eggNOG" id="ENOG5033U46">
    <property type="taxonomic scope" value="Bacteria"/>
</dbReference>
<dbReference type="Proteomes" id="UP000000814">
    <property type="component" value="Chromosome"/>
</dbReference>